<evidence type="ECO:0000313" key="5">
    <source>
        <dbReference type="Proteomes" id="UP000435112"/>
    </source>
</evidence>
<feature type="region of interest" description="Disordered" evidence="1">
    <location>
        <begin position="1"/>
        <end position="32"/>
    </location>
</feature>
<protein>
    <submittedName>
        <fullName evidence="3">Uncharacterized protein</fullName>
    </submittedName>
</protein>
<evidence type="ECO:0000256" key="1">
    <source>
        <dbReference type="SAM" id="MobiDB-lite"/>
    </source>
</evidence>
<keyword evidence="4" id="KW-1185">Reference proteome</keyword>
<evidence type="ECO:0000313" key="3">
    <source>
        <dbReference type="EMBL" id="KAE9264779.1"/>
    </source>
</evidence>
<organism evidence="3 4">
    <name type="scientific">Phytophthora rubi</name>
    <dbReference type="NCBI Taxonomy" id="129364"/>
    <lineage>
        <taxon>Eukaryota</taxon>
        <taxon>Sar</taxon>
        <taxon>Stramenopiles</taxon>
        <taxon>Oomycota</taxon>
        <taxon>Peronosporomycetes</taxon>
        <taxon>Peronosporales</taxon>
        <taxon>Peronosporaceae</taxon>
        <taxon>Phytophthora</taxon>
    </lineage>
</organism>
<feature type="compositionally biased region" description="Acidic residues" evidence="1">
    <location>
        <begin position="10"/>
        <end position="19"/>
    </location>
</feature>
<accession>A0A6A4B1G8</accession>
<reference evidence="3 4" key="1">
    <citation type="submission" date="2018-08" db="EMBL/GenBank/DDBJ databases">
        <title>Genomic investigation of the strawberry pathogen Phytophthora fragariae indicates pathogenicity is determined by transcriptional variation in three key races.</title>
        <authorList>
            <person name="Adams T.M."/>
            <person name="Armitage A.D."/>
            <person name="Sobczyk M.K."/>
            <person name="Bates H.J."/>
            <person name="Dunwell J.M."/>
            <person name="Nellist C.F."/>
            <person name="Harrison R.J."/>
        </authorList>
    </citation>
    <scope>NUCLEOTIDE SEQUENCE [LARGE SCALE GENOMIC DNA]</scope>
    <source>
        <strain evidence="2 5">SCRP324</strain>
        <strain evidence="3 4">SCRP333</strain>
    </source>
</reference>
<proteinExistence type="predicted"/>
<name>A0A6A4B1G8_9STRA</name>
<evidence type="ECO:0000313" key="2">
    <source>
        <dbReference type="EMBL" id="KAE8956837.1"/>
    </source>
</evidence>
<dbReference type="EMBL" id="QXFU01008249">
    <property type="protein sequence ID" value="KAE8956837.1"/>
    <property type="molecule type" value="Genomic_DNA"/>
</dbReference>
<dbReference type="EMBL" id="QXFT01008215">
    <property type="protein sequence ID" value="KAE9264779.1"/>
    <property type="molecule type" value="Genomic_DNA"/>
</dbReference>
<comment type="caution">
    <text evidence="3">The sequence shown here is derived from an EMBL/GenBank/DDBJ whole genome shotgun (WGS) entry which is preliminary data.</text>
</comment>
<dbReference type="Proteomes" id="UP000434957">
    <property type="component" value="Unassembled WGS sequence"/>
</dbReference>
<evidence type="ECO:0000313" key="4">
    <source>
        <dbReference type="Proteomes" id="UP000434957"/>
    </source>
</evidence>
<dbReference type="Proteomes" id="UP000435112">
    <property type="component" value="Unassembled WGS sequence"/>
</dbReference>
<gene>
    <name evidence="2" type="ORF">PR002_g31351</name>
    <name evidence="3" type="ORF">PR003_g32676</name>
</gene>
<sequence length="59" mass="6572">MGSIGPASEPDNDPDEGQSPEERVPVTDGALAHAPRMHEDVFESWKAFFTCFDAYQKEM</sequence>
<dbReference type="AlphaFoldDB" id="A0A6A4B1G8"/>